<keyword evidence="2 4" id="KW-0808">Transferase</keyword>
<dbReference type="PANTHER" id="PTHR12526">
    <property type="entry name" value="GLYCOSYLTRANSFERASE"/>
    <property type="match status" value="1"/>
</dbReference>
<reference evidence="4" key="1">
    <citation type="submission" date="2021-01" db="EMBL/GenBank/DDBJ databases">
        <title>Whole genome shotgun sequence of Actinoplanes rishiriensis NBRC 108556.</title>
        <authorList>
            <person name="Komaki H."/>
            <person name="Tamura T."/>
        </authorList>
    </citation>
    <scope>NUCLEOTIDE SEQUENCE</scope>
    <source>
        <strain evidence="4">NBRC 108556</strain>
    </source>
</reference>
<keyword evidence="1" id="KW-0328">Glycosyltransferase</keyword>
<evidence type="ECO:0000313" key="4">
    <source>
        <dbReference type="EMBL" id="GIE97346.1"/>
    </source>
</evidence>
<keyword evidence="5" id="KW-1185">Reference proteome</keyword>
<dbReference type="CDD" id="cd03801">
    <property type="entry name" value="GT4_PimA-like"/>
    <property type="match status" value="1"/>
</dbReference>
<dbReference type="Proteomes" id="UP000636960">
    <property type="component" value="Unassembled WGS sequence"/>
</dbReference>
<dbReference type="EMBL" id="BOMV01000056">
    <property type="protein sequence ID" value="GIE97346.1"/>
    <property type="molecule type" value="Genomic_DNA"/>
</dbReference>
<dbReference type="PANTHER" id="PTHR12526:SF510">
    <property type="entry name" value="D-INOSITOL 3-PHOSPHATE GLYCOSYLTRANSFERASE"/>
    <property type="match status" value="1"/>
</dbReference>
<dbReference type="GO" id="GO:0016757">
    <property type="term" value="F:glycosyltransferase activity"/>
    <property type="evidence" value="ECO:0007669"/>
    <property type="project" value="UniProtKB-KW"/>
</dbReference>
<name>A0A919K664_9ACTN</name>
<dbReference type="SUPFAM" id="SSF53756">
    <property type="entry name" value="UDP-Glycosyltransferase/glycogen phosphorylase"/>
    <property type="match status" value="1"/>
</dbReference>
<dbReference type="RefSeq" id="WP_203784183.1">
    <property type="nucleotide sequence ID" value="NZ_BOMV01000056.1"/>
</dbReference>
<evidence type="ECO:0000313" key="5">
    <source>
        <dbReference type="Proteomes" id="UP000636960"/>
    </source>
</evidence>
<comment type="caution">
    <text evidence="4">The sequence shown here is derived from an EMBL/GenBank/DDBJ whole genome shotgun (WGS) entry which is preliminary data.</text>
</comment>
<protein>
    <submittedName>
        <fullName evidence="4">Glycosyl transferase</fullName>
    </submittedName>
</protein>
<feature type="region of interest" description="Disordered" evidence="3">
    <location>
        <begin position="39"/>
        <end position="64"/>
    </location>
</feature>
<evidence type="ECO:0000256" key="2">
    <source>
        <dbReference type="ARBA" id="ARBA00022679"/>
    </source>
</evidence>
<evidence type="ECO:0000256" key="3">
    <source>
        <dbReference type="SAM" id="MobiDB-lite"/>
    </source>
</evidence>
<accession>A0A919K664</accession>
<dbReference type="AlphaFoldDB" id="A0A919K664"/>
<dbReference type="Gene3D" id="3.40.50.2000">
    <property type="entry name" value="Glycogen Phosphorylase B"/>
    <property type="match status" value="2"/>
</dbReference>
<proteinExistence type="predicted"/>
<gene>
    <name evidence="4" type="ORF">Ari01nite_48110</name>
</gene>
<organism evidence="4 5">
    <name type="scientific">Paractinoplanes rishiriensis</name>
    <dbReference type="NCBI Taxonomy" id="1050105"/>
    <lineage>
        <taxon>Bacteria</taxon>
        <taxon>Bacillati</taxon>
        <taxon>Actinomycetota</taxon>
        <taxon>Actinomycetes</taxon>
        <taxon>Micromonosporales</taxon>
        <taxon>Micromonosporaceae</taxon>
        <taxon>Paractinoplanes</taxon>
    </lineage>
</organism>
<evidence type="ECO:0000256" key="1">
    <source>
        <dbReference type="ARBA" id="ARBA00022676"/>
    </source>
</evidence>
<dbReference type="Pfam" id="PF13692">
    <property type="entry name" value="Glyco_trans_1_4"/>
    <property type="match status" value="1"/>
</dbReference>
<sequence length="371" mass="38743">MSSPLWAVLPGGIDDPAAPSGGNRYDRIVLSLLSGDRNPAARNRAADPAAQNRRAADPAQAAPPLTRDVHEIAIPGSWPSPAPAARATLARALGDVPDKSDVLLDGLVACGVPDVLQPHRRRLRLVILVHLPLSDETGLEPAEATRLREAEGAALRHATAVIATSAAAAARISDMHGISGVAVAIPGVDPAPPAVPDPRGHRLLCVASVTPRKGQDLLVAALERDLADLEWDCTFVGAVGKPVPFRHPAIRFVGPRTGQALGDAYGRSDLFVLPSRAETYGMVVTEALAHAVPVLATEVGGVPEALGHAPDGSRPGLLIPPGDPAALAAALRAWLTGPALRERLRTAALGRRETLPTWTDTARRVSEVLDR</sequence>